<reference evidence="1 2" key="1">
    <citation type="journal article" date="2016" name="Nat. Commun.">
        <title>Thousands of microbial genomes shed light on interconnected biogeochemical processes in an aquifer system.</title>
        <authorList>
            <person name="Anantharaman K."/>
            <person name="Brown C.T."/>
            <person name="Hug L.A."/>
            <person name="Sharon I."/>
            <person name="Castelle C.J."/>
            <person name="Probst A.J."/>
            <person name="Thomas B.C."/>
            <person name="Singh A."/>
            <person name="Wilkins M.J."/>
            <person name="Karaoz U."/>
            <person name="Brodie E.L."/>
            <person name="Williams K.H."/>
            <person name="Hubbard S.S."/>
            <person name="Banfield J.F."/>
        </authorList>
    </citation>
    <scope>NUCLEOTIDE SEQUENCE [LARGE SCALE GENOMIC DNA]</scope>
</reference>
<gene>
    <name evidence="1" type="ORF">A3F03_04460</name>
</gene>
<comment type="caution">
    <text evidence="1">The sequence shown here is derived from an EMBL/GenBank/DDBJ whole genome shotgun (WGS) entry which is preliminary data.</text>
</comment>
<name>A0A1F7I4I6_9BACT</name>
<dbReference type="PANTHER" id="PTHR42967:SF1">
    <property type="entry name" value="MBL FOLD METALLO-HYDROLASE"/>
    <property type="match status" value="1"/>
</dbReference>
<protein>
    <recommendedName>
        <fullName evidence="3">Lactamase</fullName>
    </recommendedName>
</protein>
<dbReference type="Gene3D" id="3.60.15.10">
    <property type="entry name" value="Ribonuclease Z/Hydroxyacylglutathione hydrolase-like"/>
    <property type="match status" value="1"/>
</dbReference>
<dbReference type="AlphaFoldDB" id="A0A1F7I4I6"/>
<evidence type="ECO:0008006" key="3">
    <source>
        <dbReference type="Google" id="ProtNLM"/>
    </source>
</evidence>
<sequence length="216" mass="23834">MEIRYLGHSSFLIKAKTARIVTDPFDPKMVGLKFPKTEADIVTISHHHHDHDYVAGVGGNPLILDWPGEFEKMDVRIFGYQSFHDKQGGQERGEVVIYKIETEGLSVLHAGDLGMIPDDDFIESLGDVDILMLPVGGFYTIDASEGAKLARKIEPSIIIPMHFSTPGLSPDLAGKLAPVGDFMKEMNGESFTPQDKLVIKKEDLAEEGMKVIVLTN</sequence>
<dbReference type="InterPro" id="IPR036866">
    <property type="entry name" value="RibonucZ/Hydroxyglut_hydro"/>
</dbReference>
<dbReference type="SUPFAM" id="SSF56281">
    <property type="entry name" value="Metallo-hydrolase/oxidoreductase"/>
    <property type="match status" value="1"/>
</dbReference>
<accession>A0A1F7I4I6</accession>
<evidence type="ECO:0000313" key="1">
    <source>
        <dbReference type="EMBL" id="OGK38263.1"/>
    </source>
</evidence>
<proteinExistence type="predicted"/>
<dbReference type="EMBL" id="MGAC01000018">
    <property type="protein sequence ID" value="OGK38263.1"/>
    <property type="molecule type" value="Genomic_DNA"/>
</dbReference>
<dbReference type="Proteomes" id="UP000176803">
    <property type="component" value="Unassembled WGS sequence"/>
</dbReference>
<dbReference type="PANTHER" id="PTHR42967">
    <property type="entry name" value="METAL DEPENDENT HYDROLASE"/>
    <property type="match status" value="1"/>
</dbReference>
<evidence type="ECO:0000313" key="2">
    <source>
        <dbReference type="Proteomes" id="UP000176803"/>
    </source>
</evidence>
<dbReference type="Pfam" id="PF13483">
    <property type="entry name" value="Lactamase_B_3"/>
    <property type="match status" value="1"/>
</dbReference>
<organism evidence="1 2">
    <name type="scientific">Candidatus Roizmanbacteria bacterium RIFCSPHIGHO2_12_FULL_41_11</name>
    <dbReference type="NCBI Taxonomy" id="1802052"/>
    <lineage>
        <taxon>Bacteria</taxon>
        <taxon>Candidatus Roizmaniibacteriota</taxon>
    </lineage>
</organism>